<reference evidence="1 2" key="1">
    <citation type="submission" date="2019-03" db="EMBL/GenBank/DDBJ databases">
        <authorList>
            <person name="Kim M.K.M."/>
        </authorList>
    </citation>
    <scope>NUCLEOTIDE SEQUENCE [LARGE SCALE GENOMIC DNA]</scope>
    <source>
        <strain evidence="1 2">18JY21-1</strain>
    </source>
</reference>
<dbReference type="Proteomes" id="UP000295418">
    <property type="component" value="Unassembled WGS sequence"/>
</dbReference>
<dbReference type="EMBL" id="SKFG01000009">
    <property type="protein sequence ID" value="TCZ77470.1"/>
    <property type="molecule type" value="Genomic_DNA"/>
</dbReference>
<proteinExistence type="predicted"/>
<comment type="caution">
    <text evidence="1">The sequence shown here is derived from an EMBL/GenBank/DDBJ whole genome shotgun (WGS) entry which is preliminary data.</text>
</comment>
<keyword evidence="2" id="KW-1185">Reference proteome</keyword>
<gene>
    <name evidence="1" type="ORF">E0485_10790</name>
</gene>
<dbReference type="AlphaFoldDB" id="A0A4R4EEF5"/>
<protein>
    <submittedName>
        <fullName evidence="1">Uncharacterized protein</fullName>
    </submittedName>
</protein>
<evidence type="ECO:0000313" key="1">
    <source>
        <dbReference type="EMBL" id="TCZ77470.1"/>
    </source>
</evidence>
<evidence type="ECO:0000313" key="2">
    <source>
        <dbReference type="Proteomes" id="UP000295418"/>
    </source>
</evidence>
<name>A0A4R4EEF5_9BACL</name>
<sequence length="70" mass="8771">MNSFTHYAMPMYTHDQQLYWKQMYDWHMKMYHYHEQLKAHHMERAQHFKKMMDERDQTVGEPIANDDHVA</sequence>
<organism evidence="1 2">
    <name type="scientific">Paenibacillus albiflavus</name>
    <dbReference type="NCBI Taxonomy" id="2545760"/>
    <lineage>
        <taxon>Bacteria</taxon>
        <taxon>Bacillati</taxon>
        <taxon>Bacillota</taxon>
        <taxon>Bacilli</taxon>
        <taxon>Bacillales</taxon>
        <taxon>Paenibacillaceae</taxon>
        <taxon>Paenibacillus</taxon>
    </lineage>
</organism>
<accession>A0A4R4EEF5</accession>
<dbReference type="OrthoDB" id="2663092at2"/>
<dbReference type="RefSeq" id="WP_132418041.1">
    <property type="nucleotide sequence ID" value="NZ_SKFG01000009.1"/>
</dbReference>